<evidence type="ECO:0000256" key="1">
    <source>
        <dbReference type="ARBA" id="ARBA00004651"/>
    </source>
</evidence>
<gene>
    <name evidence="9" type="ORF">GCM10017581_001350</name>
</gene>
<dbReference type="Proteomes" id="UP001143480">
    <property type="component" value="Unassembled WGS sequence"/>
</dbReference>
<feature type="transmembrane region" description="Helical" evidence="7">
    <location>
        <begin position="111"/>
        <end position="134"/>
    </location>
</feature>
<dbReference type="GO" id="GO:0055085">
    <property type="term" value="P:transmembrane transport"/>
    <property type="evidence" value="ECO:0007669"/>
    <property type="project" value="InterPro"/>
</dbReference>
<keyword evidence="4 7" id="KW-0812">Transmembrane</keyword>
<dbReference type="Pfam" id="PF00528">
    <property type="entry name" value="BPD_transp_1"/>
    <property type="match status" value="1"/>
</dbReference>
<dbReference type="PROSITE" id="PS50928">
    <property type="entry name" value="ABC_TM1"/>
    <property type="match status" value="1"/>
</dbReference>
<dbReference type="InterPro" id="IPR035906">
    <property type="entry name" value="MetI-like_sf"/>
</dbReference>
<dbReference type="EMBL" id="BSFP01000001">
    <property type="protein sequence ID" value="GLK98394.1"/>
    <property type="molecule type" value="Genomic_DNA"/>
</dbReference>
<proteinExistence type="inferred from homology"/>
<dbReference type="CDD" id="cd06261">
    <property type="entry name" value="TM_PBP2"/>
    <property type="match status" value="1"/>
</dbReference>
<accession>A0A9W6KD08</accession>
<dbReference type="PANTHER" id="PTHR30151:SF41">
    <property type="entry name" value="ABC TRANSPORTER PERMEASE PROTEIN"/>
    <property type="match status" value="1"/>
</dbReference>
<sequence length="303" mass="32433">MKRILGALAGLAAFVLLWEGYKAVGNDEGTVLFGVRILPRADDLSMPHLYSVIERLSRPELTGGRPIWRVVLDACLFTLGVTAVGFAAGVLIGFVLAALMQRFRVVERGLLPYVVLSQTVPLVALAPLVAGWSGALSFGPYPWQDWMTVSTIAAYLAFFPVAVGLLRGLQSPSAAGVELMRSYAAGWWRTFVKLRLPAALPFLFPALRLAGAAAVVGAVVGEISTGTRGGIGRLVIEYSREATSDPAKVYTAMLGAALLGLCVAGFVSLLEAPLMRHRRLVWVDPSGARSSQTRRSKVEVNVI</sequence>
<comment type="subcellular location">
    <subcellularLocation>
        <location evidence="1 7">Cell membrane</location>
        <topology evidence="1 7">Multi-pass membrane protein</topology>
    </subcellularLocation>
</comment>
<evidence type="ECO:0000256" key="2">
    <source>
        <dbReference type="ARBA" id="ARBA00022448"/>
    </source>
</evidence>
<evidence type="ECO:0000313" key="9">
    <source>
        <dbReference type="EMBL" id="GLK98394.1"/>
    </source>
</evidence>
<evidence type="ECO:0000256" key="6">
    <source>
        <dbReference type="ARBA" id="ARBA00023136"/>
    </source>
</evidence>
<dbReference type="RefSeq" id="WP_261963919.1">
    <property type="nucleotide sequence ID" value="NZ_BAAAXA010000003.1"/>
</dbReference>
<name>A0A9W6KD08_9ACTN</name>
<keyword evidence="5 7" id="KW-1133">Transmembrane helix</keyword>
<keyword evidence="3" id="KW-1003">Cell membrane</keyword>
<reference evidence="9" key="1">
    <citation type="journal article" date="2014" name="Int. J. Syst. Evol. Microbiol.">
        <title>Complete genome sequence of Corynebacterium casei LMG S-19264T (=DSM 44701T), isolated from a smear-ripened cheese.</title>
        <authorList>
            <consortium name="US DOE Joint Genome Institute (JGI-PGF)"/>
            <person name="Walter F."/>
            <person name="Albersmeier A."/>
            <person name="Kalinowski J."/>
            <person name="Ruckert C."/>
        </authorList>
    </citation>
    <scope>NUCLEOTIDE SEQUENCE</scope>
    <source>
        <strain evidence="9">VKM Ac-1321</strain>
    </source>
</reference>
<protein>
    <recommendedName>
        <fullName evidence="8">ABC transmembrane type-1 domain-containing protein</fullName>
    </recommendedName>
</protein>
<comment type="similarity">
    <text evidence="7">Belongs to the binding-protein-dependent transport system permease family.</text>
</comment>
<feature type="transmembrane region" description="Helical" evidence="7">
    <location>
        <begin position="198"/>
        <end position="220"/>
    </location>
</feature>
<dbReference type="Gene3D" id="1.10.3720.10">
    <property type="entry name" value="MetI-like"/>
    <property type="match status" value="1"/>
</dbReference>
<dbReference type="PANTHER" id="PTHR30151">
    <property type="entry name" value="ALKANE SULFONATE ABC TRANSPORTER-RELATED, MEMBRANE SUBUNIT"/>
    <property type="match status" value="1"/>
</dbReference>
<dbReference type="SUPFAM" id="SSF161098">
    <property type="entry name" value="MetI-like"/>
    <property type="match status" value="1"/>
</dbReference>
<keyword evidence="10" id="KW-1185">Reference proteome</keyword>
<comment type="caution">
    <text evidence="9">The sequence shown here is derived from an EMBL/GenBank/DDBJ whole genome shotgun (WGS) entry which is preliminary data.</text>
</comment>
<organism evidence="9 10">
    <name type="scientific">Dactylosporangium matsuzakiense</name>
    <dbReference type="NCBI Taxonomy" id="53360"/>
    <lineage>
        <taxon>Bacteria</taxon>
        <taxon>Bacillati</taxon>
        <taxon>Actinomycetota</taxon>
        <taxon>Actinomycetes</taxon>
        <taxon>Micromonosporales</taxon>
        <taxon>Micromonosporaceae</taxon>
        <taxon>Dactylosporangium</taxon>
    </lineage>
</organism>
<dbReference type="InterPro" id="IPR000515">
    <property type="entry name" value="MetI-like"/>
</dbReference>
<evidence type="ECO:0000256" key="5">
    <source>
        <dbReference type="ARBA" id="ARBA00022989"/>
    </source>
</evidence>
<dbReference type="AlphaFoldDB" id="A0A9W6KD08"/>
<feature type="domain" description="ABC transmembrane type-1" evidence="8">
    <location>
        <begin position="75"/>
        <end position="271"/>
    </location>
</feature>
<evidence type="ECO:0000313" key="10">
    <source>
        <dbReference type="Proteomes" id="UP001143480"/>
    </source>
</evidence>
<keyword evidence="6 7" id="KW-0472">Membrane</keyword>
<evidence type="ECO:0000259" key="8">
    <source>
        <dbReference type="PROSITE" id="PS50928"/>
    </source>
</evidence>
<evidence type="ECO:0000256" key="3">
    <source>
        <dbReference type="ARBA" id="ARBA00022475"/>
    </source>
</evidence>
<dbReference type="GO" id="GO:0005886">
    <property type="term" value="C:plasma membrane"/>
    <property type="evidence" value="ECO:0007669"/>
    <property type="project" value="UniProtKB-SubCell"/>
</dbReference>
<evidence type="ECO:0000256" key="4">
    <source>
        <dbReference type="ARBA" id="ARBA00022692"/>
    </source>
</evidence>
<feature type="transmembrane region" description="Helical" evidence="7">
    <location>
        <begin position="76"/>
        <end position="99"/>
    </location>
</feature>
<evidence type="ECO:0000256" key="7">
    <source>
        <dbReference type="RuleBase" id="RU363032"/>
    </source>
</evidence>
<keyword evidence="2 7" id="KW-0813">Transport</keyword>
<feature type="transmembrane region" description="Helical" evidence="7">
    <location>
        <begin position="249"/>
        <end position="270"/>
    </location>
</feature>
<feature type="transmembrane region" description="Helical" evidence="7">
    <location>
        <begin position="146"/>
        <end position="166"/>
    </location>
</feature>
<reference evidence="9" key="2">
    <citation type="submission" date="2023-01" db="EMBL/GenBank/DDBJ databases">
        <authorList>
            <person name="Sun Q."/>
            <person name="Evtushenko L."/>
        </authorList>
    </citation>
    <scope>NUCLEOTIDE SEQUENCE</scope>
    <source>
        <strain evidence="9">VKM Ac-1321</strain>
    </source>
</reference>